<feature type="compositionally biased region" description="Basic and acidic residues" evidence="1">
    <location>
        <begin position="164"/>
        <end position="176"/>
    </location>
</feature>
<organism evidence="2 3">
    <name type="scientific">Glomus cerebriforme</name>
    <dbReference type="NCBI Taxonomy" id="658196"/>
    <lineage>
        <taxon>Eukaryota</taxon>
        <taxon>Fungi</taxon>
        <taxon>Fungi incertae sedis</taxon>
        <taxon>Mucoromycota</taxon>
        <taxon>Glomeromycotina</taxon>
        <taxon>Glomeromycetes</taxon>
        <taxon>Glomerales</taxon>
        <taxon>Glomeraceae</taxon>
        <taxon>Glomus</taxon>
    </lineage>
</organism>
<reference evidence="2 3" key="1">
    <citation type="submission" date="2018-06" db="EMBL/GenBank/DDBJ databases">
        <title>Comparative genomics reveals the genomic features of Rhizophagus irregularis, R. cerebriforme, R. diaphanum and Gigaspora rosea, and their symbiotic lifestyle signature.</title>
        <authorList>
            <person name="Morin E."/>
            <person name="San Clemente H."/>
            <person name="Chen E.C.H."/>
            <person name="De La Providencia I."/>
            <person name="Hainaut M."/>
            <person name="Kuo A."/>
            <person name="Kohler A."/>
            <person name="Murat C."/>
            <person name="Tang N."/>
            <person name="Roy S."/>
            <person name="Loubradou J."/>
            <person name="Henrissat B."/>
            <person name="Grigoriev I.V."/>
            <person name="Corradi N."/>
            <person name="Roux C."/>
            <person name="Martin F.M."/>
        </authorList>
    </citation>
    <scope>NUCLEOTIDE SEQUENCE [LARGE SCALE GENOMIC DNA]</scope>
    <source>
        <strain evidence="2 3">DAOM 227022</strain>
    </source>
</reference>
<protein>
    <submittedName>
        <fullName evidence="2">Uncharacterized protein</fullName>
    </submittedName>
</protein>
<evidence type="ECO:0000313" key="3">
    <source>
        <dbReference type="Proteomes" id="UP000265703"/>
    </source>
</evidence>
<dbReference type="AlphaFoldDB" id="A0A397S924"/>
<comment type="caution">
    <text evidence="2">The sequence shown here is derived from an EMBL/GenBank/DDBJ whole genome shotgun (WGS) entry which is preliminary data.</text>
</comment>
<accession>A0A397S924</accession>
<dbReference type="OrthoDB" id="10531140at2759"/>
<feature type="region of interest" description="Disordered" evidence="1">
    <location>
        <begin position="164"/>
        <end position="186"/>
    </location>
</feature>
<feature type="compositionally biased region" description="Acidic residues" evidence="1">
    <location>
        <begin position="177"/>
        <end position="186"/>
    </location>
</feature>
<dbReference type="Proteomes" id="UP000265703">
    <property type="component" value="Unassembled WGS sequence"/>
</dbReference>
<dbReference type="EMBL" id="QKYT01000814">
    <property type="protein sequence ID" value="RIA81319.1"/>
    <property type="molecule type" value="Genomic_DNA"/>
</dbReference>
<keyword evidence="3" id="KW-1185">Reference proteome</keyword>
<name>A0A397S924_9GLOM</name>
<proteinExistence type="predicted"/>
<evidence type="ECO:0000256" key="1">
    <source>
        <dbReference type="SAM" id="MobiDB-lite"/>
    </source>
</evidence>
<evidence type="ECO:0000313" key="2">
    <source>
        <dbReference type="EMBL" id="RIA81319.1"/>
    </source>
</evidence>
<sequence>MANYFNETEVKAWNIIQYHKNWISTYKEDPIKLTYNKASDNLLKSLRNIVDKNLDSIKIRKACELLSTSKIYRKKGNDIDKLWLIIEDEMRIQRIEQEKTNLELLKIDNMTQALKHVQRYAGVLGNGAIANLESASAPLQSNIEEDIEIEDALLSKRSHENEESVISKKIKNRNEEESVEEGTSQEDLGDLLNSVTEASNAFRQIKFPTYYNKLKAVWDACDVGASYYVIDLGNKELLNQVHNLLDEAELELLFERLSLEDENIHMCKIAREYMMLFDQIVENSSEEDEEREEGDVEGDVENGVNVEDEAVSEMEKIAHNLNETATKFRFLSNTSAKLRSSSISRYTYY</sequence>
<gene>
    <name evidence="2" type="ORF">C1645_565216</name>
</gene>